<dbReference type="EMBL" id="WNWR01000016">
    <property type="protein sequence ID" value="KAE9993981.1"/>
    <property type="molecule type" value="Genomic_DNA"/>
</dbReference>
<organism evidence="2 4">
    <name type="scientific">Venturia inaequalis</name>
    <name type="common">Apple scab fungus</name>
    <dbReference type="NCBI Taxonomy" id="5025"/>
    <lineage>
        <taxon>Eukaryota</taxon>
        <taxon>Fungi</taxon>
        <taxon>Dikarya</taxon>
        <taxon>Ascomycota</taxon>
        <taxon>Pezizomycotina</taxon>
        <taxon>Dothideomycetes</taxon>
        <taxon>Pleosporomycetidae</taxon>
        <taxon>Venturiales</taxon>
        <taxon>Venturiaceae</taxon>
        <taxon>Venturia</taxon>
    </lineage>
</organism>
<evidence type="ECO:0000313" key="5">
    <source>
        <dbReference type="Proteomes" id="UP000490939"/>
    </source>
</evidence>
<dbReference type="Proteomes" id="UP000490939">
    <property type="component" value="Unassembled WGS sequence"/>
</dbReference>
<sequence>MAFTTTKTYLSSISHIVVAKVRRSLSKLKTHLPHNKNTKPPRGSSPTPLTPIHTADSKKRSPPNSPPHITLPRPMSEFVLFKMEDDIDEVLVEEPASTEEVVRHSISDIKWGPSRVSGVL</sequence>
<accession>A0A8H3VEN3</accession>
<reference evidence="2 4" key="1">
    <citation type="submission" date="2018-12" db="EMBL/GenBank/DDBJ databases">
        <title>Venturia inaequalis Genome Resource.</title>
        <authorList>
            <person name="Lichtner F.J."/>
        </authorList>
    </citation>
    <scope>NUCLEOTIDE SEQUENCE [LARGE SCALE GENOMIC DNA]</scope>
    <source>
        <strain evidence="2 4">120213</strain>
        <strain evidence="3 5">DMI_063113</strain>
    </source>
</reference>
<proteinExistence type="predicted"/>
<protein>
    <submittedName>
        <fullName evidence="2">Uncharacterized protein</fullName>
    </submittedName>
</protein>
<feature type="region of interest" description="Disordered" evidence="1">
    <location>
        <begin position="27"/>
        <end position="73"/>
    </location>
</feature>
<dbReference type="EMBL" id="WNWS01000032">
    <property type="protein sequence ID" value="KAE9986293.1"/>
    <property type="molecule type" value="Genomic_DNA"/>
</dbReference>
<evidence type="ECO:0000313" key="2">
    <source>
        <dbReference type="EMBL" id="KAE9986293.1"/>
    </source>
</evidence>
<evidence type="ECO:0000313" key="4">
    <source>
        <dbReference type="Proteomes" id="UP000447873"/>
    </source>
</evidence>
<evidence type="ECO:0000313" key="3">
    <source>
        <dbReference type="EMBL" id="KAE9993981.1"/>
    </source>
</evidence>
<feature type="compositionally biased region" description="Basic residues" evidence="1">
    <location>
        <begin position="27"/>
        <end position="39"/>
    </location>
</feature>
<evidence type="ECO:0000256" key="1">
    <source>
        <dbReference type="SAM" id="MobiDB-lite"/>
    </source>
</evidence>
<dbReference type="OrthoDB" id="10611697at2759"/>
<comment type="caution">
    <text evidence="2">The sequence shown here is derived from an EMBL/GenBank/DDBJ whole genome shotgun (WGS) entry which is preliminary data.</text>
</comment>
<dbReference type="Proteomes" id="UP000447873">
    <property type="component" value="Unassembled WGS sequence"/>
</dbReference>
<keyword evidence="5" id="KW-1185">Reference proteome</keyword>
<name>A0A8H3VEN3_VENIN</name>
<gene>
    <name evidence="3" type="ORF">EG327_002021</name>
    <name evidence="2" type="ORF">EG328_006024</name>
</gene>
<dbReference type="AlphaFoldDB" id="A0A8H3VEN3"/>